<feature type="chain" id="PRO_5044705450" evidence="1">
    <location>
        <begin position="20"/>
        <end position="264"/>
    </location>
</feature>
<evidence type="ECO:0000313" key="2">
    <source>
        <dbReference type="EMBL" id="WNM18059.1"/>
    </source>
</evidence>
<name>A0AA96J885_9FLAO</name>
<feature type="signal peptide" evidence="1">
    <location>
        <begin position="1"/>
        <end position="19"/>
    </location>
</feature>
<keyword evidence="4" id="KW-1185">Reference proteome</keyword>
<accession>A0AA96J799</accession>
<dbReference type="KEGG" id="fcj:RN605_01845"/>
<evidence type="ECO:0000313" key="3">
    <source>
        <dbReference type="EMBL" id="WNM22111.1"/>
    </source>
</evidence>
<keyword evidence="1" id="KW-0732">Signal</keyword>
<dbReference type="EMBL" id="CP134878">
    <property type="protein sequence ID" value="WNM18059.1"/>
    <property type="molecule type" value="Genomic_DNA"/>
</dbReference>
<dbReference type="RefSeq" id="WP_313321709.1">
    <property type="nucleotide sequence ID" value="NZ_CP134878.1"/>
</dbReference>
<dbReference type="EMBL" id="CP134890">
    <property type="protein sequence ID" value="WNM22111.1"/>
    <property type="molecule type" value="Genomic_DNA"/>
</dbReference>
<dbReference type="Proteomes" id="UP001304515">
    <property type="component" value="Chromosome"/>
</dbReference>
<evidence type="ECO:0000256" key="1">
    <source>
        <dbReference type="SAM" id="SignalP"/>
    </source>
</evidence>
<gene>
    <name evidence="3" type="ORF">RN605_01845</name>
    <name evidence="2" type="ORF">RN608_08545</name>
</gene>
<dbReference type="AlphaFoldDB" id="A0AA96J885"/>
<accession>A0AA96J885</accession>
<proteinExistence type="predicted"/>
<reference evidence="3 4" key="1">
    <citation type="submission" date="2023-09" db="EMBL/GenBank/DDBJ databases">
        <title>Flavobacterium sp. a novel bacteria isolate from Pepper rhizosphere.</title>
        <authorList>
            <person name="Peng Y."/>
            <person name="Lee J."/>
        </authorList>
    </citation>
    <scope>NUCLEOTIDE SEQUENCE [LARGE SCALE GENOMIC DNA]</scope>
    <source>
        <strain evidence="2">PMR2A8</strain>
        <strain evidence="3 4">PMTSA4</strain>
    </source>
</reference>
<protein>
    <submittedName>
        <fullName evidence="3">Uncharacterized protein</fullName>
    </submittedName>
</protein>
<organism evidence="3 4">
    <name type="scientific">Flavobacterium capsici</name>
    <dbReference type="NCBI Taxonomy" id="3075618"/>
    <lineage>
        <taxon>Bacteria</taxon>
        <taxon>Pseudomonadati</taxon>
        <taxon>Bacteroidota</taxon>
        <taxon>Flavobacteriia</taxon>
        <taxon>Flavobacteriales</taxon>
        <taxon>Flavobacteriaceae</taxon>
        <taxon>Flavobacterium</taxon>
    </lineage>
</organism>
<evidence type="ECO:0000313" key="4">
    <source>
        <dbReference type="Proteomes" id="UP001304515"/>
    </source>
</evidence>
<sequence>MKKITFLLLLTFSSFFCQAQFPAKHPELLLNKEVTIKPLSPTLQEYGYKSLHKTDEMKITEKAVKHSAVVGKTFKVMEVSPYEKYGATKFKIKLESAENGTYYYDYEPKYDFDYILEVIGGLELPADIYCADITTETDKFTSEIKSTSPYSEGVSFIKVNKDGKSKIYLAINETGSTVAVGKTGLTLLLENGKRIEKPSAPITAKVNSGYTGATGYVFSAFVELNAEDIKLLTENAITDNRLYIYDGTIKNGKKLQAYLNCLNK</sequence>